<feature type="site" description="Participates in a stacking interaction with the thymidine ring of dTDP-4-oxo-6-deoxyglucose" evidence="2">
    <location>
        <position position="136"/>
    </location>
</feature>
<dbReference type="Gene3D" id="2.60.120.10">
    <property type="entry name" value="Jelly Rolls"/>
    <property type="match status" value="1"/>
</dbReference>
<dbReference type="CDD" id="cd00438">
    <property type="entry name" value="cupin_RmlC"/>
    <property type="match status" value="1"/>
</dbReference>
<dbReference type="InterPro" id="IPR014710">
    <property type="entry name" value="RmlC-like_jellyroll"/>
</dbReference>
<comment type="function">
    <text evidence="3">Catalyzes the epimerization of the C3' and C5'positions of dTDP-6-deoxy-D-xylo-4-hexulose, forming dTDP-6-deoxy-L-lyxo-4-hexulose.</text>
</comment>
<dbReference type="EMBL" id="DVHC01000041">
    <property type="protein sequence ID" value="HIR59189.1"/>
    <property type="molecule type" value="Genomic_DNA"/>
</dbReference>
<dbReference type="AlphaFoldDB" id="A0A9D1DU73"/>
<comment type="similarity">
    <text evidence="3">Belongs to the dTDP-4-dehydrorhamnose 3,5-epimerase family.</text>
</comment>
<dbReference type="GO" id="GO:0005829">
    <property type="term" value="C:cytosol"/>
    <property type="evidence" value="ECO:0007669"/>
    <property type="project" value="TreeGrafter"/>
</dbReference>
<dbReference type="NCBIfam" id="TIGR01221">
    <property type="entry name" value="rmlC"/>
    <property type="match status" value="1"/>
</dbReference>
<evidence type="ECO:0000256" key="2">
    <source>
        <dbReference type="PIRSR" id="PIRSR600888-3"/>
    </source>
</evidence>
<accession>A0A9D1DU73</accession>
<protein>
    <recommendedName>
        <fullName evidence="3">dTDP-4-dehydrorhamnose 3,5-epimerase</fullName>
        <ecNumber evidence="3">5.1.3.13</ecNumber>
    </recommendedName>
    <alternativeName>
        <fullName evidence="3">Thymidine diphospho-4-keto-rhamnose 3,5-epimerase</fullName>
    </alternativeName>
</protein>
<dbReference type="SUPFAM" id="SSF51182">
    <property type="entry name" value="RmlC-like cupins"/>
    <property type="match status" value="1"/>
</dbReference>
<gene>
    <name evidence="4" type="primary">rfbC</name>
    <name evidence="4" type="ORF">IAB38_03980</name>
</gene>
<dbReference type="InterPro" id="IPR000888">
    <property type="entry name" value="RmlC-like"/>
</dbReference>
<dbReference type="EC" id="5.1.3.13" evidence="3"/>
<dbReference type="GO" id="GO:0000271">
    <property type="term" value="P:polysaccharide biosynthetic process"/>
    <property type="evidence" value="ECO:0007669"/>
    <property type="project" value="TreeGrafter"/>
</dbReference>
<sequence length="190" mass="21926">MKKIETNLLDCYILEPDRFGDERGYFSPYYIEDNLKELGFLGVKQANRSKSSKGVVRGLHFQEDPKCQAKIVEVIKGSAIDVVVDIRKDSATYGEYTAVKLTEDNNRQLFVPRGFAHGFISLEDDTIFQYLVDNDYAPNKEGGILWNDPNLGINWDEMFKENNITEPILSEKDQKHPKLEESKVLFLRRK</sequence>
<reference evidence="4" key="1">
    <citation type="submission" date="2020-10" db="EMBL/GenBank/DDBJ databases">
        <authorList>
            <person name="Gilroy R."/>
        </authorList>
    </citation>
    <scope>NUCLEOTIDE SEQUENCE</scope>
    <source>
        <strain evidence="4">CHK184-20233</strain>
    </source>
</reference>
<comment type="subunit">
    <text evidence="3">Homodimer.</text>
</comment>
<evidence type="ECO:0000256" key="1">
    <source>
        <dbReference type="PIRSR" id="PIRSR600888-1"/>
    </source>
</evidence>
<dbReference type="Pfam" id="PF00908">
    <property type="entry name" value="dTDP_sugar_isom"/>
    <property type="match status" value="1"/>
</dbReference>
<evidence type="ECO:0000313" key="4">
    <source>
        <dbReference type="EMBL" id="HIR59189.1"/>
    </source>
</evidence>
<name>A0A9D1DU73_9FIRM</name>
<dbReference type="InterPro" id="IPR011051">
    <property type="entry name" value="RmlC_Cupin_sf"/>
</dbReference>
<dbReference type="PANTHER" id="PTHR21047:SF2">
    <property type="entry name" value="THYMIDINE DIPHOSPHO-4-KETO-RHAMNOSE 3,5-EPIMERASE"/>
    <property type="match status" value="1"/>
</dbReference>
<dbReference type="GO" id="GO:0019305">
    <property type="term" value="P:dTDP-rhamnose biosynthetic process"/>
    <property type="evidence" value="ECO:0007669"/>
    <property type="project" value="UniProtKB-UniRule"/>
</dbReference>
<feature type="active site" description="Proton acceptor" evidence="1">
    <location>
        <position position="60"/>
    </location>
</feature>
<dbReference type="PANTHER" id="PTHR21047">
    <property type="entry name" value="DTDP-6-DEOXY-D-GLUCOSE-3,5 EPIMERASE"/>
    <property type="match status" value="1"/>
</dbReference>
<keyword evidence="3 4" id="KW-0413">Isomerase</keyword>
<comment type="catalytic activity">
    <reaction evidence="3">
        <text>dTDP-4-dehydro-6-deoxy-alpha-D-glucose = dTDP-4-dehydro-beta-L-rhamnose</text>
        <dbReference type="Rhea" id="RHEA:16969"/>
        <dbReference type="ChEBI" id="CHEBI:57649"/>
        <dbReference type="ChEBI" id="CHEBI:62830"/>
        <dbReference type="EC" id="5.1.3.13"/>
    </reaction>
</comment>
<comment type="pathway">
    <text evidence="3">Carbohydrate biosynthesis; dTDP-L-rhamnose biosynthesis.</text>
</comment>
<proteinExistence type="inferred from homology"/>
<comment type="caution">
    <text evidence="4">The sequence shown here is derived from an EMBL/GenBank/DDBJ whole genome shotgun (WGS) entry which is preliminary data.</text>
</comment>
<evidence type="ECO:0000256" key="3">
    <source>
        <dbReference type="RuleBase" id="RU364069"/>
    </source>
</evidence>
<evidence type="ECO:0000313" key="5">
    <source>
        <dbReference type="Proteomes" id="UP000824232"/>
    </source>
</evidence>
<feature type="active site" description="Proton donor" evidence="1">
    <location>
        <position position="130"/>
    </location>
</feature>
<dbReference type="Proteomes" id="UP000824232">
    <property type="component" value="Unassembled WGS sequence"/>
</dbReference>
<reference evidence="4" key="2">
    <citation type="journal article" date="2021" name="PeerJ">
        <title>Extensive microbial diversity within the chicken gut microbiome revealed by metagenomics and culture.</title>
        <authorList>
            <person name="Gilroy R."/>
            <person name="Ravi A."/>
            <person name="Getino M."/>
            <person name="Pursley I."/>
            <person name="Horton D.L."/>
            <person name="Alikhan N.F."/>
            <person name="Baker D."/>
            <person name="Gharbi K."/>
            <person name="Hall N."/>
            <person name="Watson M."/>
            <person name="Adriaenssens E.M."/>
            <person name="Foster-Nyarko E."/>
            <person name="Jarju S."/>
            <person name="Secka A."/>
            <person name="Antonio M."/>
            <person name="Oren A."/>
            <person name="Chaudhuri R.R."/>
            <person name="La Ragione R."/>
            <person name="Hildebrand F."/>
            <person name="Pallen M.J."/>
        </authorList>
    </citation>
    <scope>NUCLEOTIDE SEQUENCE</scope>
    <source>
        <strain evidence="4">CHK184-20233</strain>
    </source>
</reference>
<dbReference type="GO" id="GO:0008830">
    <property type="term" value="F:dTDP-4-dehydrorhamnose 3,5-epimerase activity"/>
    <property type="evidence" value="ECO:0007669"/>
    <property type="project" value="UniProtKB-UniRule"/>
</dbReference>
<organism evidence="4 5">
    <name type="scientific">Candidatus Onthousia excrementipullorum</name>
    <dbReference type="NCBI Taxonomy" id="2840884"/>
    <lineage>
        <taxon>Bacteria</taxon>
        <taxon>Bacillati</taxon>
        <taxon>Bacillota</taxon>
        <taxon>Bacilli</taxon>
        <taxon>Candidatus Onthousia</taxon>
    </lineage>
</organism>